<protein>
    <recommendedName>
        <fullName evidence="2">Tyr recombinase domain-containing protein</fullName>
    </recommendedName>
</protein>
<evidence type="ECO:0000259" key="2">
    <source>
        <dbReference type="PROSITE" id="PS51898"/>
    </source>
</evidence>
<dbReference type="InterPro" id="IPR011010">
    <property type="entry name" value="DNA_brk_join_enz"/>
</dbReference>
<keyword evidence="1" id="KW-0233">DNA recombination</keyword>
<reference evidence="4" key="1">
    <citation type="journal article" date="2019" name="Int. J. Syst. Evol. Microbiol.">
        <title>The Global Catalogue of Microorganisms (GCM) 10K type strain sequencing project: providing services to taxonomists for standard genome sequencing and annotation.</title>
        <authorList>
            <consortium name="The Broad Institute Genomics Platform"/>
            <consortium name="The Broad Institute Genome Sequencing Center for Infectious Disease"/>
            <person name="Wu L."/>
            <person name="Ma J."/>
        </authorList>
    </citation>
    <scope>NUCLEOTIDE SEQUENCE [LARGE SCALE GENOMIC DNA]</scope>
    <source>
        <strain evidence="4">JCM 11496</strain>
    </source>
</reference>
<organism evidence="3 4">
    <name type="scientific">Arthrobacter flavus</name>
    <dbReference type="NCBI Taxonomy" id="95172"/>
    <lineage>
        <taxon>Bacteria</taxon>
        <taxon>Bacillati</taxon>
        <taxon>Actinomycetota</taxon>
        <taxon>Actinomycetes</taxon>
        <taxon>Micrococcales</taxon>
        <taxon>Micrococcaceae</taxon>
        <taxon>Arthrobacter</taxon>
    </lineage>
</organism>
<dbReference type="Proteomes" id="UP001597307">
    <property type="component" value="Unassembled WGS sequence"/>
</dbReference>
<proteinExistence type="predicted"/>
<dbReference type="PROSITE" id="PS51898">
    <property type="entry name" value="TYR_RECOMBINASE"/>
    <property type="match status" value="1"/>
</dbReference>
<name>A0ABW4QB47_9MICC</name>
<comment type="caution">
    <text evidence="3">The sequence shown here is derived from an EMBL/GenBank/DDBJ whole genome shotgun (WGS) entry which is preliminary data.</text>
</comment>
<evidence type="ECO:0000313" key="4">
    <source>
        <dbReference type="Proteomes" id="UP001597307"/>
    </source>
</evidence>
<feature type="domain" description="Tyr recombinase" evidence="2">
    <location>
        <begin position="470"/>
        <end position="680"/>
    </location>
</feature>
<dbReference type="EMBL" id="JBHUGA010000061">
    <property type="protein sequence ID" value="MFD1847973.1"/>
    <property type="molecule type" value="Genomic_DNA"/>
</dbReference>
<sequence length="838" mass="95300">MVVDSRQILLNESPGTDAESYLQFLQQRITGNWRPSEWESRLWHFTADSANPLTAAYPCPVPHCGGLARSSGAACSTCKSVARTGTDSIRGRTNHARRLQKITERCTITADGQSCKAPSTHHGLCYHHYHAWQKRRSSAGGDYPLERYRASARGAFPKGKQCALPGCRTEEWRFEKKMCLSHHFQWKRLKRQGITFEQFTSTRRPINNQWSTTEFTLADLPPILRHEFLLTLQQRDHDGYRLDPWVIRRCITVALENRTLTMEQLHRMMKESETNQRLQQGFTNYGRMWSARWRHQYTGHDMKSEDIWDAAVLMLRTCSGSDTISSKGVLDFRPIRILWLREAAKETAAVFELPADKIRDLIRSCGIASDALLQRPHGTNPERLTRTDAKAVFNAYSTLETHDGAPKADRYKYANFHRFRRLLHEGRDLKALQPLAPAFRFLYTDTLPNGRTTSTVNKSIPDDVIKVLDSNLHLLTVAEDHPYANGRPAELYNHMHQTIYQLLRDLGRRPSEILGLKRGALQRYDDNRPFIRYDAPKTADIGLELPIHQSTADIITAWVNRLETITDIEPKAAGLMFPSLSGFGPAARRHITISGYHTVYWRWIDRIKNLPEYAQDPGGVARNLDRARLNLYSWRHTYAQRLSDNNTAPDVIQELMNHKKFETSAGYIRINRQRKADAIRIVDQTTIDRHGATQDPHSYPAYVRGSVATPLGLCTEPSNVKAGGQACPARSKCGGCTYFRANVSHLPLIDAHIVALTTDLELARPIADTWVLESLTAEITSYRKIRRLLADTKTRLTPAEQSEIDRATELLQALSTAPTEEPIAAVPRKLLPLTPKQP</sequence>
<gene>
    <name evidence="3" type="ORF">ACFSFX_15385</name>
</gene>
<accession>A0ABW4QB47</accession>
<evidence type="ECO:0000256" key="1">
    <source>
        <dbReference type="ARBA" id="ARBA00023172"/>
    </source>
</evidence>
<dbReference type="InterPro" id="IPR002104">
    <property type="entry name" value="Integrase_catalytic"/>
</dbReference>
<keyword evidence="4" id="KW-1185">Reference proteome</keyword>
<evidence type="ECO:0000313" key="3">
    <source>
        <dbReference type="EMBL" id="MFD1847973.1"/>
    </source>
</evidence>
<dbReference type="RefSeq" id="WP_343881218.1">
    <property type="nucleotide sequence ID" value="NZ_BAAAIJ010000056.1"/>
</dbReference>
<dbReference type="SUPFAM" id="SSF56349">
    <property type="entry name" value="DNA breaking-rejoining enzymes"/>
    <property type="match status" value="1"/>
</dbReference>
<dbReference type="InterPro" id="IPR013762">
    <property type="entry name" value="Integrase-like_cat_sf"/>
</dbReference>
<dbReference type="Gene3D" id="1.10.443.10">
    <property type="entry name" value="Intergrase catalytic core"/>
    <property type="match status" value="1"/>
</dbReference>